<dbReference type="Proteomes" id="UP000215316">
    <property type="component" value="Unassembled WGS sequence"/>
</dbReference>
<feature type="transmembrane region" description="Helical" evidence="1">
    <location>
        <begin position="85"/>
        <end position="105"/>
    </location>
</feature>
<dbReference type="RefSeq" id="WP_094126530.1">
    <property type="nucleotide sequence ID" value="NZ_CP040788.1"/>
</dbReference>
<comment type="caution">
    <text evidence="2">The sequence shown here is derived from an EMBL/GenBank/DDBJ whole genome shotgun (WGS) entry which is preliminary data.</text>
</comment>
<feature type="transmembrane region" description="Helical" evidence="1">
    <location>
        <begin position="46"/>
        <end position="65"/>
    </location>
</feature>
<evidence type="ECO:0000256" key="1">
    <source>
        <dbReference type="SAM" id="Phobius"/>
    </source>
</evidence>
<keyword evidence="3" id="KW-1185">Reference proteome</keyword>
<keyword evidence="1" id="KW-0812">Transmembrane</keyword>
<organism evidence="2 3">
    <name type="scientific">Clavibacter tessellarius</name>
    <dbReference type="NCBI Taxonomy" id="31965"/>
    <lineage>
        <taxon>Bacteria</taxon>
        <taxon>Bacillati</taxon>
        <taxon>Actinomycetota</taxon>
        <taxon>Actinomycetes</taxon>
        <taxon>Micrococcales</taxon>
        <taxon>Microbacteriaceae</taxon>
        <taxon>Clavibacter</taxon>
    </lineage>
</organism>
<evidence type="ECO:0000313" key="3">
    <source>
        <dbReference type="Proteomes" id="UP000215316"/>
    </source>
</evidence>
<name>A0A225CK72_9MICO</name>
<dbReference type="EMBL" id="MZMQ01000001">
    <property type="protein sequence ID" value="OQJ62142.1"/>
    <property type="molecule type" value="Genomic_DNA"/>
</dbReference>
<sequence>MDIPLAVLVPVAVVVVVGAFLLRMRVRRVARERAEREPRVPTTGRAVAQAAFGLVIIAVGIAISVTAEDPMASTGTRRLAWLPAWIQTVALVAFGAYFLFLAVTTTRGVRERRRRGEAAPAFDALPVDADVHDDARP</sequence>
<keyword evidence="1" id="KW-1133">Transmembrane helix</keyword>
<dbReference type="AlphaFoldDB" id="A0A225CK72"/>
<feature type="transmembrane region" description="Helical" evidence="1">
    <location>
        <begin position="6"/>
        <end position="26"/>
    </location>
</feature>
<accession>A0A225CK72</accession>
<protein>
    <submittedName>
        <fullName evidence="2">Uncharacterized protein</fullName>
    </submittedName>
</protein>
<gene>
    <name evidence="2" type="ORF">B5P24_03480</name>
</gene>
<keyword evidence="1" id="KW-0472">Membrane</keyword>
<evidence type="ECO:0000313" key="2">
    <source>
        <dbReference type="EMBL" id="OQJ62142.1"/>
    </source>
</evidence>
<proteinExistence type="predicted"/>
<reference evidence="2" key="1">
    <citation type="submission" date="2017-08" db="EMBL/GenBank/DDBJ databases">
        <title>Genomes of multiple Clavibacter strains from different subspecies.</title>
        <authorList>
            <person name="Yuan X.-K."/>
            <person name="Li X.-S."/>
            <person name="Nie J."/>
            <person name="De Boer S.H."/>
        </authorList>
    </citation>
    <scope>NUCLEOTIDE SEQUENCE [LARGE SCALE GENOMIC DNA]</scope>
    <source>
        <strain evidence="2">ATCC 33566</strain>
    </source>
</reference>